<dbReference type="CDD" id="cd04301">
    <property type="entry name" value="NAT_SF"/>
    <property type="match status" value="1"/>
</dbReference>
<protein>
    <recommendedName>
        <fullName evidence="3">N-acetyltransferase domain-containing protein</fullName>
    </recommendedName>
</protein>
<comment type="caution">
    <text evidence="1">The sequence shown here is derived from an EMBL/GenBank/DDBJ whole genome shotgun (WGS) entry which is preliminary data.</text>
</comment>
<gene>
    <name evidence="1" type="ORF">N476_20965</name>
</gene>
<organism evidence="1 2">
    <name type="scientific">Pseudoalteromonas luteoviolacea H33</name>
    <dbReference type="NCBI Taxonomy" id="1365251"/>
    <lineage>
        <taxon>Bacteria</taxon>
        <taxon>Pseudomonadati</taxon>
        <taxon>Pseudomonadota</taxon>
        <taxon>Gammaproteobacteria</taxon>
        <taxon>Alteromonadales</taxon>
        <taxon>Pseudoalteromonadaceae</taxon>
        <taxon>Pseudoalteromonas</taxon>
    </lineage>
</organism>
<dbReference type="PATRIC" id="fig|1365251.3.peg.3653"/>
<dbReference type="EMBL" id="AUXZ01000090">
    <property type="protein sequence ID" value="KZN48687.1"/>
    <property type="molecule type" value="Genomic_DNA"/>
</dbReference>
<dbReference type="RefSeq" id="WP_063362952.1">
    <property type="nucleotide sequence ID" value="NZ_AUXZ01000090.1"/>
</dbReference>
<dbReference type="Proteomes" id="UP000076503">
    <property type="component" value="Unassembled WGS sequence"/>
</dbReference>
<reference evidence="1 2" key="1">
    <citation type="submission" date="2013-07" db="EMBL/GenBank/DDBJ databases">
        <title>Comparative Genomic and Metabolomic Analysis of Twelve Strains of Pseudoalteromonas luteoviolacea.</title>
        <authorList>
            <person name="Vynne N.G."/>
            <person name="Mansson M."/>
            <person name="Gram L."/>
        </authorList>
    </citation>
    <scope>NUCLEOTIDE SEQUENCE [LARGE SCALE GENOMIC DNA]</scope>
    <source>
        <strain evidence="1 2">H33</strain>
    </source>
</reference>
<dbReference type="InterPro" id="IPR016181">
    <property type="entry name" value="Acyl_CoA_acyltransferase"/>
</dbReference>
<dbReference type="OrthoDB" id="6309549at2"/>
<evidence type="ECO:0000313" key="2">
    <source>
        <dbReference type="Proteomes" id="UP000076503"/>
    </source>
</evidence>
<dbReference type="AlphaFoldDB" id="A0A167DD13"/>
<accession>A0A167DD13</accession>
<dbReference type="Gene3D" id="3.40.630.30">
    <property type="match status" value="1"/>
</dbReference>
<name>A0A167DD13_9GAMM</name>
<dbReference type="SUPFAM" id="SSF55729">
    <property type="entry name" value="Acyl-CoA N-acyltransferases (Nat)"/>
    <property type="match status" value="1"/>
</dbReference>
<proteinExistence type="predicted"/>
<evidence type="ECO:0008006" key="3">
    <source>
        <dbReference type="Google" id="ProtNLM"/>
    </source>
</evidence>
<sequence>MMSNTDSTLSFKSLMSATHNELERLTQGVIDTYDTKSLQGFDINAAIAAESKDLIARCDDYKNGFAEVRARRKIADTVPDKHLHDQVIKLPCGTLWLVGIYRNNLDQTLIEVIGEKAVKFADLKLYLPEILAFFSWCKPEMVSIWSKPNSAHFNALKQVKGAELEDCFWGAKIEHISKLNSNEIALKPFDMANDWSWYKDEYHTFHKDVPQLKDRLEIEDKESVAESIENNLCYVAYKAHQPTQKIGALILEPCTELGYKGVLICDFIIAKQHRGQGFGPKLQAELLRQISARFEFICGYIYAGNQASMNNAKHTRTLLRTEITLPIEHFVGNNDAD</sequence>
<evidence type="ECO:0000313" key="1">
    <source>
        <dbReference type="EMBL" id="KZN48687.1"/>
    </source>
</evidence>